<reference evidence="2 3" key="1">
    <citation type="submission" date="2024-02" db="EMBL/GenBank/DDBJ databases">
        <title>Deinococcus aluminii NBRC 112889.</title>
        <authorList>
            <person name="Ichikawa N."/>
            <person name="Katano-Makiyama Y."/>
            <person name="Hidaka K."/>
        </authorList>
    </citation>
    <scope>NUCLEOTIDE SEQUENCE [LARGE SCALE GENOMIC DNA]</scope>
    <source>
        <strain evidence="2 3">NBRC 112889</strain>
    </source>
</reference>
<gene>
    <name evidence="2" type="primary">vgb</name>
    <name evidence="2" type="ORF">Dalu01_00001</name>
</gene>
<dbReference type="InterPro" id="IPR015943">
    <property type="entry name" value="WD40/YVTN_repeat-like_dom_sf"/>
</dbReference>
<keyword evidence="3" id="KW-1185">Reference proteome</keyword>
<name>A0ABP9X9U1_9DEIO</name>
<dbReference type="InterPro" id="IPR013783">
    <property type="entry name" value="Ig-like_fold"/>
</dbReference>
<dbReference type="Proteomes" id="UP001404956">
    <property type="component" value="Unassembled WGS sequence"/>
</dbReference>
<feature type="region of interest" description="Disordered" evidence="1">
    <location>
        <begin position="146"/>
        <end position="202"/>
    </location>
</feature>
<dbReference type="EMBL" id="BAABRV010000001">
    <property type="protein sequence ID" value="GAA5531628.1"/>
    <property type="molecule type" value="Genomic_DNA"/>
</dbReference>
<protein>
    <submittedName>
        <fullName evidence="2">Virginiamycin B lyase</fullName>
    </submittedName>
</protein>
<evidence type="ECO:0000313" key="2">
    <source>
        <dbReference type="EMBL" id="GAA5531628.1"/>
    </source>
</evidence>
<proteinExistence type="predicted"/>
<accession>A0ABP9X9U1</accession>
<organism evidence="2 3">
    <name type="scientific">Deinococcus aluminii</name>
    <dbReference type="NCBI Taxonomy" id="1656885"/>
    <lineage>
        <taxon>Bacteria</taxon>
        <taxon>Thermotogati</taxon>
        <taxon>Deinococcota</taxon>
        <taxon>Deinococci</taxon>
        <taxon>Deinococcales</taxon>
        <taxon>Deinococcaceae</taxon>
        <taxon>Deinococcus</taxon>
    </lineage>
</organism>
<sequence>MYTDLYPVGIAGNLVGFGEEIVDGGAADGSGRSDLLRFYASAASRVTGEFSCEGVTSSFDLDLKAGWNIVQRTVTKVSAGEITAQTFRMFAGGTVTQAFTALQTQQRFNVQLNSNSLTVNRGESGTLDTVITVPDGTTGTVQVELLDPPPGVSLATSSLPVNGGSSSQRASSLPQRLPQTLKAASSPTHQGGRGSSVSPSSLIAPQTVGSAAITIQTSADTPRTNTAYKSPHPLRLRFTYGQDRVEATAYLSVNAPGVRAELRDGYYSTSGTTLGAGDTASLTAIVTPEGGLTGEVRLSMSDPVTGISGEGGPVTLGSNGESVPFKITVPRGTAPGTYALPVQATHAAGKETVATLNVKVAAPALRVSAPAATVYGGETVSLPVTLESQYGFEGAVTVSAADLPAGVTATPVNVTVPRGGAASATLTLTGAENLGTLPSREITLNVQGTNLAARGTTTLTLRPKRFSLGQVNVVTTTAARGGGFWFTSQPYDQSGAGARLARLDGTKVVDEVALPVSASFNSWRLVTAPNGDVWGLQTSGEKVFRYAGGQLQSWDVNLGGPANIAADNQNRLWFVGSQAGDYSLMRLDAASGKVEAVVRQGFTYSTGYAPLVRSADGTALFLYDSSNKRLLRVDTASGATSAWPLPGLNMITALAVDAAGTPWVYGRGSDLSTRIARVNSDGTTTLFNFYAGSGDQPETFGFDEQGLLWSSSGGQLKAFNPQTGQAERSLDPGYESSNRTALNLPGGIWTIWADSNARTSYSSLNR</sequence>
<dbReference type="GO" id="GO:0016829">
    <property type="term" value="F:lyase activity"/>
    <property type="evidence" value="ECO:0007669"/>
    <property type="project" value="UniProtKB-KW"/>
</dbReference>
<dbReference type="SUPFAM" id="SSF63829">
    <property type="entry name" value="Calcium-dependent phosphotriesterase"/>
    <property type="match status" value="1"/>
</dbReference>
<evidence type="ECO:0000313" key="3">
    <source>
        <dbReference type="Proteomes" id="UP001404956"/>
    </source>
</evidence>
<keyword evidence="2" id="KW-0456">Lyase</keyword>
<evidence type="ECO:0000256" key="1">
    <source>
        <dbReference type="SAM" id="MobiDB-lite"/>
    </source>
</evidence>
<dbReference type="Gene3D" id="2.60.40.10">
    <property type="entry name" value="Immunoglobulins"/>
    <property type="match status" value="1"/>
</dbReference>
<comment type="caution">
    <text evidence="2">The sequence shown here is derived from an EMBL/GenBank/DDBJ whole genome shotgun (WGS) entry which is preliminary data.</text>
</comment>
<dbReference type="Gene3D" id="2.130.10.10">
    <property type="entry name" value="YVTN repeat-like/Quinoprotein amine dehydrogenase"/>
    <property type="match status" value="1"/>
</dbReference>
<feature type="compositionally biased region" description="Polar residues" evidence="1">
    <location>
        <begin position="154"/>
        <end position="202"/>
    </location>
</feature>
<dbReference type="RefSeq" id="WP_345450018.1">
    <property type="nucleotide sequence ID" value="NZ_BAABRV010000001.1"/>
</dbReference>